<dbReference type="PANTHER" id="PTHR37534">
    <property type="entry name" value="TRANSCRIPTIONAL ACTIVATOR PROTEIN UGA3"/>
    <property type="match status" value="1"/>
</dbReference>
<dbReference type="Proteomes" id="UP000094112">
    <property type="component" value="Unassembled WGS sequence"/>
</dbReference>
<dbReference type="GO" id="GO:0000981">
    <property type="term" value="F:DNA-binding transcription factor activity, RNA polymerase II-specific"/>
    <property type="evidence" value="ECO:0007669"/>
    <property type="project" value="InterPro"/>
</dbReference>
<dbReference type="GO" id="GO:0005634">
    <property type="term" value="C:nucleus"/>
    <property type="evidence" value="ECO:0007669"/>
    <property type="project" value="UniProtKB-SubCell"/>
</dbReference>
<feature type="compositionally biased region" description="Polar residues" evidence="3">
    <location>
        <begin position="17"/>
        <end position="28"/>
    </location>
</feature>
<dbReference type="AlphaFoldDB" id="A0A1E3P4H0"/>
<dbReference type="GO" id="GO:0008270">
    <property type="term" value="F:zinc ion binding"/>
    <property type="evidence" value="ECO:0007669"/>
    <property type="project" value="InterPro"/>
</dbReference>
<sequence length="726" mass="82695">MLVTFEAKQPQPRSLGDNPQDSNTQNNAPEEDYLIQNIDQSNPPDVKIFNFTKKKNKGGCITCKIRKKRCSEERPVCADCQRLGKQCVWATDEMSIEKIRELKKQVEENEKNARAKRIRVEKEAASDKPKRKRKKKEKGEDQVPNVASPQMNHESPMSISNFIDDDIPLDPEMQSARPIHHKPGTPISATPISSNLMNFPTRAFSPSQSSLSFSPKPWDLSNGTEHLFEFNNFFESNLRSNIDKYSDKITELDNDDPQQQHGHSTSLRKIDSFENMLNQNNIQVPPFINFDFTNTIPKNPFPSSLNLDNIGVKLYDYYQHRLARIMSIVPAESNYYLKVFLPMAAQNKGILYSILAWSGYHLGGDFEDEGTRYMTKALDFIKDTPIKNENETLQRLANLLIMCGAEICKGDVRKWPVYLEWAAKIIKNRGGLYEFNKDKEQHWLMSSFAYHDILASSTSERGTYFPVEQYDDFIVNLGFGVDPLHGIVKPMFNIIGEISTLVTESKKLLKISSNSLGYGIMNDDDDEGVDGGFDENSFEVPGIDTPDSEKVGNDHGGVKLSRYASLSKIMQKASLLENKINIAKPDPNDLNSFSPEELELQLTLFESFQLTAKLHLRQSVLRLNPSSLETQFILCELLKCLDVVLKSSVEGSLCFPLFIAGMNCTTKKDRKRMLARFKDIGERYSFKNLERAKTVMEQVWLVDPSGTRCVDWYEIVKRLGWDVSFA</sequence>
<evidence type="ECO:0000313" key="5">
    <source>
        <dbReference type="EMBL" id="ODQ60386.1"/>
    </source>
</evidence>
<reference evidence="5 6" key="1">
    <citation type="journal article" date="2016" name="Proc. Natl. Acad. Sci. U.S.A.">
        <title>Comparative genomics of biotechnologically important yeasts.</title>
        <authorList>
            <person name="Riley R."/>
            <person name="Haridas S."/>
            <person name="Wolfe K.H."/>
            <person name="Lopes M.R."/>
            <person name="Hittinger C.T."/>
            <person name="Goeker M."/>
            <person name="Salamov A.A."/>
            <person name="Wisecaver J.H."/>
            <person name="Long T.M."/>
            <person name="Calvey C.H."/>
            <person name="Aerts A.L."/>
            <person name="Barry K.W."/>
            <person name="Choi C."/>
            <person name="Clum A."/>
            <person name="Coughlan A.Y."/>
            <person name="Deshpande S."/>
            <person name="Douglass A.P."/>
            <person name="Hanson S.J."/>
            <person name="Klenk H.-P."/>
            <person name="LaButti K.M."/>
            <person name="Lapidus A."/>
            <person name="Lindquist E.A."/>
            <person name="Lipzen A.M."/>
            <person name="Meier-Kolthoff J.P."/>
            <person name="Ohm R.A."/>
            <person name="Otillar R.P."/>
            <person name="Pangilinan J.L."/>
            <person name="Peng Y."/>
            <person name="Rokas A."/>
            <person name="Rosa C.A."/>
            <person name="Scheuner C."/>
            <person name="Sibirny A.A."/>
            <person name="Slot J.C."/>
            <person name="Stielow J.B."/>
            <person name="Sun H."/>
            <person name="Kurtzman C.P."/>
            <person name="Blackwell M."/>
            <person name="Grigoriev I.V."/>
            <person name="Jeffries T.W."/>
        </authorList>
    </citation>
    <scope>NUCLEOTIDE SEQUENCE [LARGE SCALE GENOMIC DNA]</scope>
    <source>
        <strain evidence="6">ATCC 58044 / CBS 1984 / NCYC 433 / NRRL Y-366-8</strain>
    </source>
</reference>
<feature type="domain" description="Zn(2)-C6 fungal-type" evidence="4">
    <location>
        <begin position="59"/>
        <end position="89"/>
    </location>
</feature>
<dbReference type="InterPro" id="IPR021858">
    <property type="entry name" value="Fun_TF"/>
</dbReference>
<dbReference type="SUPFAM" id="SSF57701">
    <property type="entry name" value="Zn2/Cys6 DNA-binding domain"/>
    <property type="match status" value="1"/>
</dbReference>
<evidence type="ECO:0000256" key="2">
    <source>
        <dbReference type="ARBA" id="ARBA00023242"/>
    </source>
</evidence>
<dbReference type="GO" id="GO:0045944">
    <property type="term" value="P:positive regulation of transcription by RNA polymerase II"/>
    <property type="evidence" value="ECO:0007669"/>
    <property type="project" value="TreeGrafter"/>
</dbReference>
<dbReference type="PANTHER" id="PTHR37534:SF7">
    <property type="entry name" value="TRANSCRIPTIONAL ACTIVATOR PROTEIN UGA3"/>
    <property type="match status" value="1"/>
</dbReference>
<protein>
    <recommendedName>
        <fullName evidence="4">Zn(2)-C6 fungal-type domain-containing protein</fullName>
    </recommendedName>
</protein>
<evidence type="ECO:0000313" key="6">
    <source>
        <dbReference type="Proteomes" id="UP000094112"/>
    </source>
</evidence>
<dbReference type="SMART" id="SM00066">
    <property type="entry name" value="GAL4"/>
    <property type="match status" value="1"/>
</dbReference>
<accession>A0A1E3P4H0</accession>
<feature type="compositionally biased region" description="Basic and acidic residues" evidence="3">
    <location>
        <begin position="107"/>
        <end position="128"/>
    </location>
</feature>
<dbReference type="PROSITE" id="PS50048">
    <property type="entry name" value="ZN2_CY6_FUNGAL_2"/>
    <property type="match status" value="1"/>
</dbReference>
<dbReference type="Pfam" id="PF11951">
    <property type="entry name" value="Fungal_trans_2"/>
    <property type="match status" value="1"/>
</dbReference>
<dbReference type="InterPro" id="IPR036864">
    <property type="entry name" value="Zn2-C6_fun-type_DNA-bd_sf"/>
</dbReference>
<proteinExistence type="predicted"/>
<dbReference type="OrthoDB" id="5419315at2759"/>
<dbReference type="RefSeq" id="XP_019039593.1">
    <property type="nucleotide sequence ID" value="XM_019184141.1"/>
</dbReference>
<evidence type="ECO:0000256" key="1">
    <source>
        <dbReference type="ARBA" id="ARBA00004123"/>
    </source>
</evidence>
<evidence type="ECO:0000256" key="3">
    <source>
        <dbReference type="SAM" id="MobiDB-lite"/>
    </source>
</evidence>
<dbReference type="InterPro" id="IPR001138">
    <property type="entry name" value="Zn2Cys6_DnaBD"/>
</dbReference>
<gene>
    <name evidence="5" type="ORF">WICANDRAFT_68879</name>
</gene>
<organism evidence="5 6">
    <name type="scientific">Wickerhamomyces anomalus (strain ATCC 58044 / CBS 1984 / NCYC 433 / NRRL Y-366-8)</name>
    <name type="common">Yeast</name>
    <name type="synonym">Hansenula anomala</name>
    <dbReference type="NCBI Taxonomy" id="683960"/>
    <lineage>
        <taxon>Eukaryota</taxon>
        <taxon>Fungi</taxon>
        <taxon>Dikarya</taxon>
        <taxon>Ascomycota</taxon>
        <taxon>Saccharomycotina</taxon>
        <taxon>Saccharomycetes</taxon>
        <taxon>Phaffomycetales</taxon>
        <taxon>Wickerhamomycetaceae</taxon>
        <taxon>Wickerhamomyces</taxon>
    </lineage>
</organism>
<keyword evidence="6" id="KW-1185">Reference proteome</keyword>
<dbReference type="GeneID" id="30201387"/>
<evidence type="ECO:0000259" key="4">
    <source>
        <dbReference type="PROSITE" id="PS50048"/>
    </source>
</evidence>
<dbReference type="EMBL" id="KV454210">
    <property type="protein sequence ID" value="ODQ60386.1"/>
    <property type="molecule type" value="Genomic_DNA"/>
</dbReference>
<comment type="subcellular location">
    <subcellularLocation>
        <location evidence="1">Nucleus</location>
    </subcellularLocation>
</comment>
<dbReference type="STRING" id="683960.A0A1E3P4H0"/>
<keyword evidence="2" id="KW-0539">Nucleus</keyword>
<dbReference type="Gene3D" id="4.10.240.10">
    <property type="entry name" value="Zn(2)-C6 fungal-type DNA-binding domain"/>
    <property type="match status" value="1"/>
</dbReference>
<feature type="region of interest" description="Disordered" evidence="3">
    <location>
        <begin position="1"/>
        <end position="31"/>
    </location>
</feature>
<feature type="region of interest" description="Disordered" evidence="3">
    <location>
        <begin position="107"/>
        <end position="158"/>
    </location>
</feature>
<dbReference type="PROSITE" id="PS00463">
    <property type="entry name" value="ZN2_CY6_FUNGAL_1"/>
    <property type="match status" value="1"/>
</dbReference>
<dbReference type="CDD" id="cd00067">
    <property type="entry name" value="GAL4"/>
    <property type="match status" value="1"/>
</dbReference>
<dbReference type="Pfam" id="PF00172">
    <property type="entry name" value="Zn_clus"/>
    <property type="match status" value="1"/>
</dbReference>
<feature type="compositionally biased region" description="Polar residues" evidence="3">
    <location>
        <begin position="145"/>
        <end position="158"/>
    </location>
</feature>
<dbReference type="GO" id="GO:0000976">
    <property type="term" value="F:transcription cis-regulatory region binding"/>
    <property type="evidence" value="ECO:0007669"/>
    <property type="project" value="TreeGrafter"/>
</dbReference>
<name>A0A1E3P4H0_WICAA</name>